<accession>A0ABS1P584</accession>
<organism evidence="2 3">
    <name type="scientific">Streptomyces musisoli</name>
    <dbReference type="NCBI Taxonomy" id="2802280"/>
    <lineage>
        <taxon>Bacteria</taxon>
        <taxon>Bacillati</taxon>
        <taxon>Actinomycetota</taxon>
        <taxon>Actinomycetes</taxon>
        <taxon>Kitasatosporales</taxon>
        <taxon>Streptomycetaceae</taxon>
        <taxon>Streptomyces</taxon>
    </lineage>
</organism>
<evidence type="ECO:0000313" key="3">
    <source>
        <dbReference type="Proteomes" id="UP000621386"/>
    </source>
</evidence>
<gene>
    <name evidence="2" type="ORF">JK361_23485</name>
</gene>
<evidence type="ECO:0000256" key="1">
    <source>
        <dbReference type="SAM" id="MobiDB-lite"/>
    </source>
</evidence>
<dbReference type="EMBL" id="JAERRH010000009">
    <property type="protein sequence ID" value="MBL1107524.1"/>
    <property type="molecule type" value="Genomic_DNA"/>
</dbReference>
<comment type="caution">
    <text evidence="2">The sequence shown here is derived from an EMBL/GenBank/DDBJ whole genome shotgun (WGS) entry which is preliminary data.</text>
</comment>
<name>A0ABS1P584_9ACTN</name>
<proteinExistence type="predicted"/>
<dbReference type="Proteomes" id="UP000621386">
    <property type="component" value="Unassembled WGS sequence"/>
</dbReference>
<protein>
    <submittedName>
        <fullName evidence="2">Uncharacterized protein</fullName>
    </submittedName>
</protein>
<dbReference type="RefSeq" id="WP_201821464.1">
    <property type="nucleotide sequence ID" value="NZ_JAERRH010000009.1"/>
</dbReference>
<sequence>MARGGGATSAGAASAGAGRAPAATRATTLADRLRSRSTMPEALRVDDAV</sequence>
<feature type="compositionally biased region" description="Low complexity" evidence="1">
    <location>
        <begin position="9"/>
        <end position="30"/>
    </location>
</feature>
<keyword evidence="3" id="KW-1185">Reference proteome</keyword>
<evidence type="ECO:0000313" key="2">
    <source>
        <dbReference type="EMBL" id="MBL1107524.1"/>
    </source>
</evidence>
<feature type="region of interest" description="Disordered" evidence="1">
    <location>
        <begin position="1"/>
        <end position="49"/>
    </location>
</feature>
<reference evidence="2 3" key="1">
    <citation type="submission" date="2021-01" db="EMBL/GenBank/DDBJ databases">
        <title>WGS of actinomycetes isolated from Thailand.</title>
        <authorList>
            <person name="Thawai C."/>
        </authorList>
    </citation>
    <scope>NUCLEOTIDE SEQUENCE [LARGE SCALE GENOMIC DNA]</scope>
    <source>
        <strain evidence="2 3">CH5-8</strain>
    </source>
</reference>